<dbReference type="InterPro" id="IPR027379">
    <property type="entry name" value="CLS_N"/>
</dbReference>
<dbReference type="NCBIfam" id="TIGR04265">
    <property type="entry name" value="bac_cardiolipin"/>
    <property type="match status" value="1"/>
</dbReference>
<dbReference type="SMART" id="SM00155">
    <property type="entry name" value="PLDc"/>
    <property type="match status" value="2"/>
</dbReference>
<keyword evidence="16" id="KW-1185">Reference proteome</keyword>
<evidence type="ECO:0000256" key="1">
    <source>
        <dbReference type="ARBA" id="ARBA00004651"/>
    </source>
</evidence>
<protein>
    <recommendedName>
        <fullName evidence="12">Cardiolipin synthase</fullName>
        <ecNumber evidence="12">2.7.8.-</ecNumber>
    </recommendedName>
</protein>
<feature type="transmembrane region" description="Helical" evidence="13">
    <location>
        <begin position="42"/>
        <end position="59"/>
    </location>
</feature>
<organism evidence="15 16">
    <name type="scientific">Zhenpiania hominis</name>
    <dbReference type="NCBI Taxonomy" id="2763644"/>
    <lineage>
        <taxon>Bacteria</taxon>
        <taxon>Bacillati</taxon>
        <taxon>Bacillota</taxon>
        <taxon>Clostridia</taxon>
        <taxon>Peptostreptococcales</taxon>
        <taxon>Anaerovoracaceae</taxon>
        <taxon>Zhenpiania</taxon>
    </lineage>
</organism>
<evidence type="ECO:0000256" key="3">
    <source>
        <dbReference type="ARBA" id="ARBA00022516"/>
    </source>
</evidence>
<dbReference type="SUPFAM" id="SSF56024">
    <property type="entry name" value="Phospholipase D/nuclease"/>
    <property type="match status" value="2"/>
</dbReference>
<evidence type="ECO:0000256" key="5">
    <source>
        <dbReference type="ARBA" id="ARBA00022692"/>
    </source>
</evidence>
<dbReference type="EC" id="2.7.8.-" evidence="12"/>
<comment type="caution">
    <text evidence="15">The sequence shown here is derived from an EMBL/GenBank/DDBJ whole genome shotgun (WGS) entry which is preliminary data.</text>
</comment>
<dbReference type="CDD" id="cd09154">
    <property type="entry name" value="PLDc_SMU_988_like_1"/>
    <property type="match status" value="1"/>
</dbReference>
<evidence type="ECO:0000259" key="14">
    <source>
        <dbReference type="PROSITE" id="PS50035"/>
    </source>
</evidence>
<keyword evidence="8" id="KW-0443">Lipid metabolism</keyword>
<evidence type="ECO:0000256" key="12">
    <source>
        <dbReference type="NCBIfam" id="TIGR04265"/>
    </source>
</evidence>
<dbReference type="AlphaFoldDB" id="A0A923SRQ5"/>
<gene>
    <name evidence="15" type="primary">cls</name>
    <name evidence="15" type="ORF">H9L42_14010</name>
</gene>
<evidence type="ECO:0000256" key="8">
    <source>
        <dbReference type="ARBA" id="ARBA00023098"/>
    </source>
</evidence>
<dbReference type="Pfam" id="PF13091">
    <property type="entry name" value="PLDc_2"/>
    <property type="match status" value="2"/>
</dbReference>
<evidence type="ECO:0000256" key="2">
    <source>
        <dbReference type="ARBA" id="ARBA00022475"/>
    </source>
</evidence>
<keyword evidence="11" id="KW-1208">Phospholipid metabolism</keyword>
<dbReference type="GO" id="GO:0032049">
    <property type="term" value="P:cardiolipin biosynthetic process"/>
    <property type="evidence" value="ECO:0007669"/>
    <property type="project" value="UniProtKB-UniRule"/>
</dbReference>
<feature type="domain" description="PLD phosphodiesterase" evidence="14">
    <location>
        <begin position="428"/>
        <end position="455"/>
    </location>
</feature>
<keyword evidence="4" id="KW-0808">Transferase</keyword>
<dbReference type="Gene3D" id="3.30.870.10">
    <property type="entry name" value="Endonuclease Chain A"/>
    <property type="match status" value="2"/>
</dbReference>
<dbReference type="GO" id="GO:0005886">
    <property type="term" value="C:plasma membrane"/>
    <property type="evidence" value="ECO:0007669"/>
    <property type="project" value="UniProtKB-SubCell"/>
</dbReference>
<evidence type="ECO:0000313" key="16">
    <source>
        <dbReference type="Proteomes" id="UP000602647"/>
    </source>
</evidence>
<feature type="transmembrane region" description="Helical" evidence="13">
    <location>
        <begin position="12"/>
        <end position="36"/>
    </location>
</feature>
<dbReference type="CDD" id="cd09160">
    <property type="entry name" value="PLDc_SMU_988_like_2"/>
    <property type="match status" value="1"/>
</dbReference>
<evidence type="ECO:0000256" key="7">
    <source>
        <dbReference type="ARBA" id="ARBA00022989"/>
    </source>
</evidence>
<feature type="transmembrane region" description="Helical" evidence="13">
    <location>
        <begin position="71"/>
        <end position="88"/>
    </location>
</feature>
<dbReference type="RefSeq" id="WP_187304031.1">
    <property type="nucleotide sequence ID" value="NZ_JACRYT010000021.1"/>
</dbReference>
<evidence type="ECO:0000256" key="13">
    <source>
        <dbReference type="SAM" id="Phobius"/>
    </source>
</evidence>
<comment type="subcellular location">
    <subcellularLocation>
        <location evidence="1">Cell membrane</location>
        <topology evidence="1">Multi-pass membrane protein</topology>
    </subcellularLocation>
</comment>
<dbReference type="InterPro" id="IPR001736">
    <property type="entry name" value="PLipase_D/transphosphatidylase"/>
</dbReference>
<accession>A0A923SRQ5</accession>
<evidence type="ECO:0000256" key="10">
    <source>
        <dbReference type="ARBA" id="ARBA00023209"/>
    </source>
</evidence>
<keyword evidence="6" id="KW-0677">Repeat</keyword>
<dbReference type="InterPro" id="IPR025202">
    <property type="entry name" value="PLD-like_dom"/>
</dbReference>
<name>A0A923SRQ5_9FIRM</name>
<evidence type="ECO:0000256" key="4">
    <source>
        <dbReference type="ARBA" id="ARBA00022679"/>
    </source>
</evidence>
<evidence type="ECO:0000313" key="15">
    <source>
        <dbReference type="EMBL" id="MBC6680937.1"/>
    </source>
</evidence>
<dbReference type="Pfam" id="PF13396">
    <property type="entry name" value="PLDc_N"/>
    <property type="match status" value="1"/>
</dbReference>
<reference evidence="15" key="1">
    <citation type="submission" date="2020-08" db="EMBL/GenBank/DDBJ databases">
        <title>Genome public.</title>
        <authorList>
            <person name="Liu C."/>
            <person name="Sun Q."/>
        </authorList>
    </citation>
    <scope>NUCLEOTIDE SEQUENCE</scope>
    <source>
        <strain evidence="15">BX12</strain>
    </source>
</reference>
<keyword evidence="9 13" id="KW-0472">Membrane</keyword>
<keyword evidence="7 13" id="KW-1133">Transmembrane helix</keyword>
<feature type="domain" description="PLD phosphodiesterase" evidence="14">
    <location>
        <begin position="247"/>
        <end position="274"/>
    </location>
</feature>
<dbReference type="Proteomes" id="UP000602647">
    <property type="component" value="Unassembled WGS sequence"/>
</dbReference>
<keyword evidence="10" id="KW-0594">Phospholipid biosynthesis</keyword>
<dbReference type="PANTHER" id="PTHR21248:SF22">
    <property type="entry name" value="PHOSPHOLIPASE D"/>
    <property type="match status" value="1"/>
</dbReference>
<dbReference type="PANTHER" id="PTHR21248">
    <property type="entry name" value="CARDIOLIPIN SYNTHASE"/>
    <property type="match status" value="1"/>
</dbReference>
<dbReference type="PROSITE" id="PS50035">
    <property type="entry name" value="PLD"/>
    <property type="match status" value="2"/>
</dbReference>
<evidence type="ECO:0000256" key="11">
    <source>
        <dbReference type="ARBA" id="ARBA00023264"/>
    </source>
</evidence>
<evidence type="ECO:0000256" key="6">
    <source>
        <dbReference type="ARBA" id="ARBA00022737"/>
    </source>
</evidence>
<evidence type="ECO:0000256" key="9">
    <source>
        <dbReference type="ARBA" id="ARBA00023136"/>
    </source>
</evidence>
<sequence length="515" mass="60114">MRKIRGLWKLLFGRTTILILMLLVQVVALVGGFVLLDKYVFIFNYLLGFISLIILLYILNARQNSSFKITWIILILFAPFFGVIFYLFTRVQPGTRFIGIRIEAALEEQAPYLTQDPYVLEALEEEAPEAAGLARYIHDSGKYPTYRNTQIRYFSSGEEKFEEMVRQLREAKEFIFLEYFIVDKGVMWDTVLEILEQKVKEGVEVRFMYDGTCSLSLLPPNYPRKMKALGIQCKVFAPITPFLSTHQNNRDHRKVLVIDGHTAFTGGVNLADEYINEIERFGHWKDTAVMLRGEAVRSFTLMFLQMWDIRETMPTPIEPYMRYDFQMETRLWGGGYVTPYGDSPYDNENVGERVYMDVLYSAKKYVHIMTPYLILDEEMITALTYAVKRGVEVIIIMPHIPDKIYAYLLARTYYGQLIDEGVRIYEYTPGFVHAKVFTSDDEKAVVGTINLDFRSLYLHFEDAVYLFRNQAIKVIEKDFQRTLEKCQKITKEDCRNYNVFKKLAGRILRLIAPLM</sequence>
<keyword evidence="5 13" id="KW-0812">Transmembrane</keyword>
<dbReference type="InterPro" id="IPR022924">
    <property type="entry name" value="Cardiolipin_synthase"/>
</dbReference>
<dbReference type="GO" id="GO:0008808">
    <property type="term" value="F:cardiolipin synthase activity"/>
    <property type="evidence" value="ECO:0007669"/>
    <property type="project" value="UniProtKB-UniRule"/>
</dbReference>
<keyword evidence="3" id="KW-0444">Lipid biosynthesis</keyword>
<dbReference type="EMBL" id="JACRYT010000021">
    <property type="protein sequence ID" value="MBC6680937.1"/>
    <property type="molecule type" value="Genomic_DNA"/>
</dbReference>
<keyword evidence="2" id="KW-1003">Cell membrane</keyword>
<proteinExistence type="predicted"/>